<dbReference type="HOGENOM" id="CLU_2483708_0_0_1"/>
<reference evidence="2" key="2">
    <citation type="submission" date="2015-01" db="EMBL/GenBank/DDBJ databases">
        <title>Evolutionary Origins and Diversification of the Mycorrhizal Mutualists.</title>
        <authorList>
            <consortium name="DOE Joint Genome Institute"/>
            <consortium name="Mycorrhizal Genomics Consortium"/>
            <person name="Kohler A."/>
            <person name="Kuo A."/>
            <person name="Nagy L.G."/>
            <person name="Floudas D."/>
            <person name="Copeland A."/>
            <person name="Barry K.W."/>
            <person name="Cichocki N."/>
            <person name="Veneault-Fourrey C."/>
            <person name="LaButti K."/>
            <person name="Lindquist E.A."/>
            <person name="Lipzen A."/>
            <person name="Lundell T."/>
            <person name="Morin E."/>
            <person name="Murat C."/>
            <person name="Riley R."/>
            <person name="Ohm R."/>
            <person name="Sun H."/>
            <person name="Tunlid A."/>
            <person name="Henrissat B."/>
            <person name="Grigoriev I.V."/>
            <person name="Hibbett D.S."/>
            <person name="Martin F."/>
        </authorList>
    </citation>
    <scope>NUCLEOTIDE SEQUENCE [LARGE SCALE GENOMIC DNA]</scope>
    <source>
        <strain evidence="2">LaAM-08-1</strain>
    </source>
</reference>
<dbReference type="OrthoDB" id="3006100at2759"/>
<dbReference type="AlphaFoldDB" id="A0A0C9WI33"/>
<gene>
    <name evidence="1" type="ORF">K443DRAFT_685385</name>
</gene>
<dbReference type="Proteomes" id="UP000054477">
    <property type="component" value="Unassembled WGS sequence"/>
</dbReference>
<organism evidence="1 2">
    <name type="scientific">Laccaria amethystina LaAM-08-1</name>
    <dbReference type="NCBI Taxonomy" id="1095629"/>
    <lineage>
        <taxon>Eukaryota</taxon>
        <taxon>Fungi</taxon>
        <taxon>Dikarya</taxon>
        <taxon>Basidiomycota</taxon>
        <taxon>Agaricomycotina</taxon>
        <taxon>Agaricomycetes</taxon>
        <taxon>Agaricomycetidae</taxon>
        <taxon>Agaricales</taxon>
        <taxon>Agaricineae</taxon>
        <taxon>Hydnangiaceae</taxon>
        <taxon>Laccaria</taxon>
    </lineage>
</organism>
<sequence>MDLSCPDRVGSGGLETLELVNVFILRGAGETEGVWDWCFRRMMSLVSLIVSNIDASPQKGEAICHPADEFEHYVVKPCFGRIQRSDT</sequence>
<keyword evidence="2" id="KW-1185">Reference proteome</keyword>
<reference evidence="1 2" key="1">
    <citation type="submission" date="2014-04" db="EMBL/GenBank/DDBJ databases">
        <authorList>
            <consortium name="DOE Joint Genome Institute"/>
            <person name="Kuo A."/>
            <person name="Kohler A."/>
            <person name="Nagy L.G."/>
            <person name="Floudas D."/>
            <person name="Copeland A."/>
            <person name="Barry K.W."/>
            <person name="Cichocki N."/>
            <person name="Veneault-Fourrey C."/>
            <person name="LaButti K."/>
            <person name="Lindquist E.A."/>
            <person name="Lipzen A."/>
            <person name="Lundell T."/>
            <person name="Morin E."/>
            <person name="Murat C."/>
            <person name="Sun H."/>
            <person name="Tunlid A."/>
            <person name="Henrissat B."/>
            <person name="Grigoriev I.V."/>
            <person name="Hibbett D.S."/>
            <person name="Martin F."/>
            <person name="Nordberg H.P."/>
            <person name="Cantor M.N."/>
            <person name="Hua S.X."/>
        </authorList>
    </citation>
    <scope>NUCLEOTIDE SEQUENCE [LARGE SCALE GENOMIC DNA]</scope>
    <source>
        <strain evidence="1 2">LaAM-08-1</strain>
    </source>
</reference>
<proteinExistence type="predicted"/>
<dbReference type="EMBL" id="KN838924">
    <property type="protein sequence ID" value="KIJ92244.1"/>
    <property type="molecule type" value="Genomic_DNA"/>
</dbReference>
<evidence type="ECO:0000313" key="2">
    <source>
        <dbReference type="Proteomes" id="UP000054477"/>
    </source>
</evidence>
<accession>A0A0C9WI33</accession>
<protein>
    <submittedName>
        <fullName evidence="1">Uncharacterized protein</fullName>
    </submittedName>
</protein>
<evidence type="ECO:0000313" key="1">
    <source>
        <dbReference type="EMBL" id="KIJ92244.1"/>
    </source>
</evidence>
<name>A0A0C9WI33_9AGAR</name>